<dbReference type="InterPro" id="IPR046347">
    <property type="entry name" value="bZIP_sf"/>
</dbReference>
<dbReference type="SUPFAM" id="SSF57959">
    <property type="entry name" value="Leucine zipper domain"/>
    <property type="match status" value="1"/>
</dbReference>
<dbReference type="InterPro" id="IPR004827">
    <property type="entry name" value="bZIP"/>
</dbReference>
<feature type="region of interest" description="Disordered" evidence="2">
    <location>
        <begin position="138"/>
        <end position="204"/>
    </location>
</feature>
<evidence type="ECO:0000259" key="3">
    <source>
        <dbReference type="PROSITE" id="PS50217"/>
    </source>
</evidence>
<feature type="coiled-coil region" evidence="1">
    <location>
        <begin position="252"/>
        <end position="286"/>
    </location>
</feature>
<evidence type="ECO:0000313" key="4">
    <source>
        <dbReference type="EMBL" id="CAD9215150.1"/>
    </source>
</evidence>
<protein>
    <recommendedName>
        <fullName evidence="3">BZIP domain-containing protein</fullName>
    </recommendedName>
</protein>
<dbReference type="EMBL" id="HBGG01033221">
    <property type="protein sequence ID" value="CAD9215150.1"/>
    <property type="molecule type" value="Transcribed_RNA"/>
</dbReference>
<proteinExistence type="predicted"/>
<accession>A0A7S1T143</accession>
<dbReference type="AlphaFoldDB" id="A0A7S1T143"/>
<name>A0A7S1T143_9CHLO</name>
<reference evidence="4" key="1">
    <citation type="submission" date="2021-01" db="EMBL/GenBank/DDBJ databases">
        <authorList>
            <person name="Corre E."/>
            <person name="Pelletier E."/>
            <person name="Niang G."/>
            <person name="Scheremetjew M."/>
            <person name="Finn R."/>
            <person name="Kale V."/>
            <person name="Holt S."/>
            <person name="Cochrane G."/>
            <person name="Meng A."/>
            <person name="Brown T."/>
            <person name="Cohen L."/>
        </authorList>
    </citation>
    <scope>NUCLEOTIDE SEQUENCE</scope>
    <source>
        <strain evidence="4">PLY429</strain>
    </source>
</reference>
<evidence type="ECO:0000256" key="2">
    <source>
        <dbReference type="SAM" id="MobiDB-lite"/>
    </source>
</evidence>
<dbReference type="PROSITE" id="PS50217">
    <property type="entry name" value="BZIP"/>
    <property type="match status" value="1"/>
</dbReference>
<feature type="compositionally biased region" description="Polar residues" evidence="2">
    <location>
        <begin position="153"/>
        <end position="169"/>
    </location>
</feature>
<dbReference type="SMART" id="SM00338">
    <property type="entry name" value="BRLZ"/>
    <property type="match status" value="1"/>
</dbReference>
<evidence type="ECO:0000256" key="1">
    <source>
        <dbReference type="SAM" id="Coils"/>
    </source>
</evidence>
<sequence>MCGTFTRDLRQAPTGLVEHLQSFQRQHNFQNTSVCAPFNGNFMMEPQHQQQPAKAFNFDTSVPEAAVDPALLNWTFLDETCIPEFDASAIFTSMNEQVPVTTEAPVFFSAPSDPVMNPVIAETQYGWANNMGSEPTFVPSFSAGLPPKPPTLTVKQEQNGNNSGASSPSFEMYGESGHSTDGDNKSEQLRKEKSKGKAKASVDQLPKELANHPCAATLLSAGIRIKGRSQDELIQVAERIKKRRRASAARCRARRASHIHVLEDENEELKEENAALKRRIAELTGGNMDLAKLLGTDAASLQAIPDLEQCAY</sequence>
<gene>
    <name evidence="4" type="ORF">TCHU04912_LOCUS17390</name>
</gene>
<dbReference type="GO" id="GO:0003700">
    <property type="term" value="F:DNA-binding transcription factor activity"/>
    <property type="evidence" value="ECO:0007669"/>
    <property type="project" value="InterPro"/>
</dbReference>
<dbReference type="Pfam" id="PF00170">
    <property type="entry name" value="bZIP_1"/>
    <property type="match status" value="1"/>
</dbReference>
<feature type="domain" description="BZIP" evidence="3">
    <location>
        <begin position="238"/>
        <end position="284"/>
    </location>
</feature>
<dbReference type="Gene3D" id="1.20.5.170">
    <property type="match status" value="1"/>
</dbReference>
<organism evidence="4">
    <name type="scientific">Tetraselmis chuii</name>
    <dbReference type="NCBI Taxonomy" id="63592"/>
    <lineage>
        <taxon>Eukaryota</taxon>
        <taxon>Viridiplantae</taxon>
        <taxon>Chlorophyta</taxon>
        <taxon>core chlorophytes</taxon>
        <taxon>Chlorodendrophyceae</taxon>
        <taxon>Chlorodendrales</taxon>
        <taxon>Chlorodendraceae</taxon>
        <taxon>Tetraselmis</taxon>
    </lineage>
</organism>
<keyword evidence="1" id="KW-0175">Coiled coil</keyword>
<feature type="compositionally biased region" description="Basic and acidic residues" evidence="2">
    <location>
        <begin position="178"/>
        <end position="191"/>
    </location>
</feature>